<keyword evidence="2" id="KW-1185">Reference proteome</keyword>
<name>A0A0R0CIU0_9GAMM</name>
<organism evidence="1 2">
    <name type="scientific">Stenotrophomonas terrae</name>
    <dbReference type="NCBI Taxonomy" id="405446"/>
    <lineage>
        <taxon>Bacteria</taxon>
        <taxon>Pseudomonadati</taxon>
        <taxon>Pseudomonadota</taxon>
        <taxon>Gammaproteobacteria</taxon>
        <taxon>Lysobacterales</taxon>
        <taxon>Lysobacteraceae</taxon>
        <taxon>Stenotrophomonas</taxon>
    </lineage>
</organism>
<evidence type="ECO:0000313" key="1">
    <source>
        <dbReference type="EMBL" id="KRG65799.1"/>
    </source>
</evidence>
<dbReference type="PATRIC" id="fig|405446.3.peg.2668"/>
<sequence length="74" mass="8214">MSELIVTLAHLRTIPGFSARGGFCRRGAHSFFLQHRLDWSRFIQEGIPAAQLEATGDAMAQALVNWARECVSGR</sequence>
<gene>
    <name evidence="1" type="ORF">ABB27_14605</name>
</gene>
<dbReference type="RefSeq" id="WP_057629511.1">
    <property type="nucleotide sequence ID" value="NZ_LDJJ01000051.1"/>
</dbReference>
<dbReference type="AlphaFoldDB" id="A0A0R0CIU0"/>
<dbReference type="Proteomes" id="UP000051863">
    <property type="component" value="Unassembled WGS sequence"/>
</dbReference>
<dbReference type="OrthoDB" id="6936674at2"/>
<evidence type="ECO:0000313" key="2">
    <source>
        <dbReference type="Proteomes" id="UP000051863"/>
    </source>
</evidence>
<protein>
    <submittedName>
        <fullName evidence="1">Uncharacterized protein</fullName>
    </submittedName>
</protein>
<dbReference type="EMBL" id="LDJJ01000051">
    <property type="protein sequence ID" value="KRG65799.1"/>
    <property type="molecule type" value="Genomic_DNA"/>
</dbReference>
<reference evidence="1 2" key="1">
    <citation type="submission" date="2015-05" db="EMBL/GenBank/DDBJ databases">
        <title>Genome sequencing and analysis of members of genus Stenotrophomonas.</title>
        <authorList>
            <person name="Patil P.P."/>
            <person name="Midha S."/>
            <person name="Patil P.B."/>
        </authorList>
    </citation>
    <scope>NUCLEOTIDE SEQUENCE [LARGE SCALE GENOMIC DNA]</scope>
    <source>
        <strain evidence="1 2">DSM 18941</strain>
    </source>
</reference>
<comment type="caution">
    <text evidence="1">The sequence shown here is derived from an EMBL/GenBank/DDBJ whole genome shotgun (WGS) entry which is preliminary data.</text>
</comment>
<proteinExistence type="predicted"/>
<accession>A0A0R0CIU0</accession>